<dbReference type="InterPro" id="IPR004151">
    <property type="entry name" value="7TM_GPCR_serpentine_rcpt_Sre"/>
</dbReference>
<sequence length="272" mass="30788">MISLPGVVLLVRTLGKPVRLFHRNLIRIMQAPQCSRSLVRISTVRWCFGALVLIFGALVLSVVQFAQVVLTLVLYYDLVQVHVIAVTVSQISRIPAVLYETKIIGGLEDSINALVFVTVAIRFASLCSLMTMIPAMITERISASRFISDYEKMPRRWISALINSTAILLAASYYALSMLGKLRNVILLENSFIRRCLLSKILCKRNAIRFTSFAIFVWWLLSAIGDLRRILNACFLCYCPLRMDVERPPAVTKQSVHRIDDYFCQLKSAWAP</sequence>
<dbReference type="Proteomes" id="UP001331761">
    <property type="component" value="Unassembled WGS sequence"/>
</dbReference>
<proteinExistence type="inferred from homology"/>
<protein>
    <submittedName>
        <fullName evidence="3">Uncharacterized protein</fullName>
    </submittedName>
</protein>
<organism evidence="3 4">
    <name type="scientific">Trichostrongylus colubriformis</name>
    <name type="common">Black scour worm</name>
    <dbReference type="NCBI Taxonomy" id="6319"/>
    <lineage>
        <taxon>Eukaryota</taxon>
        <taxon>Metazoa</taxon>
        <taxon>Ecdysozoa</taxon>
        <taxon>Nematoda</taxon>
        <taxon>Chromadorea</taxon>
        <taxon>Rhabditida</taxon>
        <taxon>Rhabditina</taxon>
        <taxon>Rhabditomorpha</taxon>
        <taxon>Strongyloidea</taxon>
        <taxon>Trichostrongylidae</taxon>
        <taxon>Trichostrongylus</taxon>
    </lineage>
</organism>
<dbReference type="PANTHER" id="PTHR23128:SF132">
    <property type="entry name" value="SERPENTINE RECEPTOR, CLASS E (EPSILON)-RELATED"/>
    <property type="match status" value="1"/>
</dbReference>
<keyword evidence="2" id="KW-0812">Transmembrane</keyword>
<keyword evidence="2" id="KW-1133">Transmembrane helix</keyword>
<keyword evidence="2" id="KW-0472">Membrane</keyword>
<feature type="transmembrane region" description="Helical" evidence="2">
    <location>
        <begin position="157"/>
        <end position="176"/>
    </location>
</feature>
<feature type="transmembrane region" description="Helical" evidence="2">
    <location>
        <begin position="111"/>
        <end position="137"/>
    </location>
</feature>
<dbReference type="GO" id="GO:0016020">
    <property type="term" value="C:membrane"/>
    <property type="evidence" value="ECO:0007669"/>
    <property type="project" value="InterPro"/>
</dbReference>
<evidence type="ECO:0000256" key="2">
    <source>
        <dbReference type="SAM" id="Phobius"/>
    </source>
</evidence>
<name>A0AAN8FDK5_TRICO</name>
<dbReference type="AlphaFoldDB" id="A0AAN8FDK5"/>
<evidence type="ECO:0000313" key="4">
    <source>
        <dbReference type="Proteomes" id="UP001331761"/>
    </source>
</evidence>
<feature type="transmembrane region" description="Helical" evidence="2">
    <location>
        <begin position="46"/>
        <end position="75"/>
    </location>
</feature>
<dbReference type="GO" id="GO:0007606">
    <property type="term" value="P:sensory perception of chemical stimulus"/>
    <property type="evidence" value="ECO:0007669"/>
    <property type="project" value="InterPro"/>
</dbReference>
<dbReference type="Pfam" id="PF03125">
    <property type="entry name" value="Sre"/>
    <property type="match status" value="1"/>
</dbReference>
<gene>
    <name evidence="3" type="ORF">GCK32_004036</name>
</gene>
<dbReference type="PANTHER" id="PTHR23128">
    <property type="entry name" value="SERPENTINE RECEPTOR, CLASS E (EPSILON)-RELATED"/>
    <property type="match status" value="1"/>
</dbReference>
<comment type="caution">
    <text evidence="3">The sequence shown here is derived from an EMBL/GenBank/DDBJ whole genome shotgun (WGS) entry which is preliminary data.</text>
</comment>
<evidence type="ECO:0000256" key="1">
    <source>
        <dbReference type="ARBA" id="ARBA00006803"/>
    </source>
</evidence>
<comment type="similarity">
    <text evidence="1">Belongs to the nematode receptor-like protein sre family.</text>
</comment>
<feature type="transmembrane region" description="Helical" evidence="2">
    <location>
        <begin position="207"/>
        <end position="225"/>
    </location>
</feature>
<reference evidence="3 4" key="1">
    <citation type="submission" date="2019-10" db="EMBL/GenBank/DDBJ databases">
        <title>Assembly and Annotation for the nematode Trichostrongylus colubriformis.</title>
        <authorList>
            <person name="Martin J."/>
        </authorList>
    </citation>
    <scope>NUCLEOTIDE SEQUENCE [LARGE SCALE GENOMIC DNA]</scope>
    <source>
        <strain evidence="3">G859</strain>
        <tissue evidence="3">Whole worm</tissue>
    </source>
</reference>
<evidence type="ECO:0000313" key="3">
    <source>
        <dbReference type="EMBL" id="KAK5977736.1"/>
    </source>
</evidence>
<keyword evidence="4" id="KW-1185">Reference proteome</keyword>
<accession>A0AAN8FDK5</accession>
<dbReference type="EMBL" id="WIXE01010223">
    <property type="protein sequence ID" value="KAK5977736.1"/>
    <property type="molecule type" value="Genomic_DNA"/>
</dbReference>